<dbReference type="PANTHER" id="PTHR45873">
    <property type="entry name" value="DNA POLYMERASE ETA"/>
    <property type="match status" value="1"/>
</dbReference>
<reference evidence="8 9" key="1">
    <citation type="journal article" date="2021" name="bioRxiv">
        <title>Chromosome-scale and haplotype-resolved genome assembly of a tetraploid potato cultivar.</title>
        <authorList>
            <person name="Sun H."/>
            <person name="Jiao W.-B."/>
            <person name="Krause K."/>
            <person name="Campoy J.A."/>
            <person name="Goel M."/>
            <person name="Folz-Donahue K."/>
            <person name="Kukat C."/>
            <person name="Huettel B."/>
            <person name="Schneeberger K."/>
        </authorList>
    </citation>
    <scope>NUCLEOTIDE SEQUENCE [LARGE SCALE GENOMIC DNA]</scope>
    <source>
        <strain evidence="8">SolTubOtavaFocal</strain>
        <tissue evidence="8">Leaves</tissue>
    </source>
</reference>
<comment type="subcellular location">
    <subcellularLocation>
        <location evidence="1">Nucleus</location>
    </subcellularLocation>
</comment>
<evidence type="ECO:0000256" key="1">
    <source>
        <dbReference type="ARBA" id="ARBA00004123"/>
    </source>
</evidence>
<evidence type="ECO:0000256" key="6">
    <source>
        <dbReference type="ARBA" id="ARBA00023242"/>
    </source>
</evidence>
<dbReference type="PANTHER" id="PTHR45873:SF1">
    <property type="entry name" value="DNA POLYMERASE ETA"/>
    <property type="match status" value="1"/>
</dbReference>
<evidence type="ECO:0000313" key="8">
    <source>
        <dbReference type="EMBL" id="KAH0781310.1"/>
    </source>
</evidence>
<accession>A0ABQ7WL92</accession>
<dbReference type="SUPFAM" id="SSF56672">
    <property type="entry name" value="DNA/RNA polymerases"/>
    <property type="match status" value="1"/>
</dbReference>
<evidence type="ECO:0000256" key="3">
    <source>
        <dbReference type="ARBA" id="ARBA00022723"/>
    </source>
</evidence>
<dbReference type="InterPro" id="IPR001126">
    <property type="entry name" value="UmuC"/>
</dbReference>
<feature type="domain" description="UmuC" evidence="7">
    <location>
        <begin position="1"/>
        <end position="60"/>
    </location>
</feature>
<keyword evidence="6" id="KW-0539">Nucleus</keyword>
<dbReference type="Gene3D" id="3.30.70.270">
    <property type="match status" value="1"/>
</dbReference>
<evidence type="ECO:0000256" key="5">
    <source>
        <dbReference type="ARBA" id="ARBA00023204"/>
    </source>
</evidence>
<evidence type="ECO:0000256" key="2">
    <source>
        <dbReference type="ARBA" id="ARBA00022679"/>
    </source>
</evidence>
<dbReference type="InterPro" id="IPR043502">
    <property type="entry name" value="DNA/RNA_pol_sf"/>
</dbReference>
<evidence type="ECO:0000259" key="7">
    <source>
        <dbReference type="Pfam" id="PF00817"/>
    </source>
</evidence>
<keyword evidence="5" id="KW-0234">DNA repair</keyword>
<organism evidence="8 9">
    <name type="scientific">Solanum tuberosum</name>
    <name type="common">Potato</name>
    <dbReference type="NCBI Taxonomy" id="4113"/>
    <lineage>
        <taxon>Eukaryota</taxon>
        <taxon>Viridiplantae</taxon>
        <taxon>Streptophyta</taxon>
        <taxon>Embryophyta</taxon>
        <taxon>Tracheophyta</taxon>
        <taxon>Spermatophyta</taxon>
        <taxon>Magnoliopsida</taxon>
        <taxon>eudicotyledons</taxon>
        <taxon>Gunneridae</taxon>
        <taxon>Pentapetalae</taxon>
        <taxon>asterids</taxon>
        <taxon>lamiids</taxon>
        <taxon>Solanales</taxon>
        <taxon>Solanaceae</taxon>
        <taxon>Solanoideae</taxon>
        <taxon>Solaneae</taxon>
        <taxon>Solanum</taxon>
    </lineage>
</organism>
<name>A0ABQ7WL92_SOLTU</name>
<dbReference type="Proteomes" id="UP000826656">
    <property type="component" value="Unassembled WGS sequence"/>
</dbReference>
<protein>
    <recommendedName>
        <fullName evidence="7">UmuC domain-containing protein</fullName>
    </recommendedName>
</protein>
<proteinExistence type="predicted"/>
<dbReference type="InterPro" id="IPR052230">
    <property type="entry name" value="DNA_polymerase_eta"/>
</dbReference>
<evidence type="ECO:0000256" key="4">
    <source>
        <dbReference type="ARBA" id="ARBA00022763"/>
    </source>
</evidence>
<dbReference type="Pfam" id="PF00817">
    <property type="entry name" value="IMS"/>
    <property type="match status" value="1"/>
</dbReference>
<gene>
    <name evidence="8" type="ORF">KY290_000908</name>
</gene>
<keyword evidence="2" id="KW-0808">Transferase</keyword>
<comment type="caution">
    <text evidence="8">The sequence shown here is derived from an EMBL/GenBank/DDBJ whole genome shotgun (WGS) entry which is preliminary data.</text>
</comment>
<sequence length="80" mass="8884">MRGDVAKQVCPEIHLVQFPVARGKTDLSTYRNAGSEVVSILSRSGRYEHASIDEVYLDLTIPAVKQCWQIILPSALSVKK</sequence>
<keyword evidence="3" id="KW-0479">Metal-binding</keyword>
<keyword evidence="4" id="KW-0227">DNA damage</keyword>
<dbReference type="InterPro" id="IPR043128">
    <property type="entry name" value="Rev_trsase/Diguanyl_cyclase"/>
</dbReference>
<dbReference type="EMBL" id="JAIVGD010000001">
    <property type="protein sequence ID" value="KAH0781310.1"/>
    <property type="molecule type" value="Genomic_DNA"/>
</dbReference>
<evidence type="ECO:0000313" key="9">
    <source>
        <dbReference type="Proteomes" id="UP000826656"/>
    </source>
</evidence>
<keyword evidence="9" id="KW-1185">Reference proteome</keyword>